<evidence type="ECO:0000259" key="1">
    <source>
        <dbReference type="Pfam" id="PF13843"/>
    </source>
</evidence>
<dbReference type="Proteomes" id="UP000736787">
    <property type="component" value="Unassembled WGS sequence"/>
</dbReference>
<dbReference type="PANTHER" id="PTHR46599">
    <property type="entry name" value="PIGGYBAC TRANSPOSABLE ELEMENT-DERIVED PROTEIN 4"/>
    <property type="match status" value="1"/>
</dbReference>
<evidence type="ECO:0000313" key="3">
    <source>
        <dbReference type="Proteomes" id="UP000736787"/>
    </source>
</evidence>
<comment type="caution">
    <text evidence="2">The sequence shown here is derived from an EMBL/GenBank/DDBJ whole genome shotgun (WGS) entry which is preliminary data.</text>
</comment>
<dbReference type="PANTHER" id="PTHR46599:SF3">
    <property type="entry name" value="PIGGYBAC TRANSPOSABLE ELEMENT-DERIVED PROTEIN 4"/>
    <property type="match status" value="1"/>
</dbReference>
<dbReference type="EMBL" id="RCMK01000020">
    <property type="protein sequence ID" value="KAG2953853.1"/>
    <property type="molecule type" value="Genomic_DNA"/>
</dbReference>
<feature type="domain" description="PiggyBac transposable element-derived protein" evidence="1">
    <location>
        <begin position="25"/>
        <end position="121"/>
    </location>
</feature>
<sequence length="124" mass="14352">MLNPMTRWFSRHWAMTDDGAIPAGNFGKFMARNRSTAILRDLHFVNNEATRVRDKLGKLRPVVNVLQSRFLSGWSLPSKFSFDEGVLPATSRCNTTRMFMPDKPRRYGTKMFMVCDSITAFCHW</sequence>
<dbReference type="Pfam" id="PF13843">
    <property type="entry name" value="DDE_Tnp_1_7"/>
    <property type="match status" value="1"/>
</dbReference>
<gene>
    <name evidence="2" type="ORF">PC117_g1694</name>
</gene>
<dbReference type="InterPro" id="IPR029526">
    <property type="entry name" value="PGBD"/>
</dbReference>
<protein>
    <recommendedName>
        <fullName evidence="1">PiggyBac transposable element-derived protein domain-containing protein</fullName>
    </recommendedName>
</protein>
<dbReference type="VEuPathDB" id="FungiDB:PC110_g23685"/>
<organism evidence="2 3">
    <name type="scientific">Phytophthora cactorum</name>
    <dbReference type="NCBI Taxonomy" id="29920"/>
    <lineage>
        <taxon>Eukaryota</taxon>
        <taxon>Sar</taxon>
        <taxon>Stramenopiles</taxon>
        <taxon>Oomycota</taxon>
        <taxon>Peronosporomycetes</taxon>
        <taxon>Peronosporales</taxon>
        <taxon>Peronosporaceae</taxon>
        <taxon>Phytophthora</taxon>
    </lineage>
</organism>
<proteinExistence type="predicted"/>
<reference evidence="2" key="1">
    <citation type="submission" date="2018-10" db="EMBL/GenBank/DDBJ databases">
        <title>Effector identification in a new, highly contiguous assembly of the strawberry crown rot pathogen Phytophthora cactorum.</title>
        <authorList>
            <person name="Armitage A.D."/>
            <person name="Nellist C.F."/>
            <person name="Bates H."/>
            <person name="Vickerstaff R.J."/>
            <person name="Harrison R.J."/>
        </authorList>
    </citation>
    <scope>NUCLEOTIDE SEQUENCE</scope>
    <source>
        <strain evidence="2">4040</strain>
    </source>
</reference>
<evidence type="ECO:0000313" key="2">
    <source>
        <dbReference type="EMBL" id="KAG2953853.1"/>
    </source>
</evidence>
<name>A0A8T1LTB8_9STRA</name>
<dbReference type="AlphaFoldDB" id="A0A8T1LTB8"/>
<accession>A0A8T1LTB8</accession>